<dbReference type="Gene3D" id="2.150.10.10">
    <property type="entry name" value="Serralysin-like metalloprotease, C-terminal"/>
    <property type="match status" value="2"/>
</dbReference>
<dbReference type="PRINTS" id="PR01607">
    <property type="entry name" value="APYRASEFAMLY"/>
</dbReference>
<dbReference type="PANTHER" id="PTHR46928">
    <property type="entry name" value="MESENCHYME-SPECIFIC CELL SURFACE GLYCOPROTEIN"/>
    <property type="match status" value="1"/>
</dbReference>
<dbReference type="SUPFAM" id="SSF75011">
    <property type="entry name" value="3-carboxy-cis,cis-mucoante lactonizing enzyme"/>
    <property type="match status" value="1"/>
</dbReference>
<dbReference type="Pfam" id="PF22494">
    <property type="entry name" value="choice_anch_I"/>
    <property type="match status" value="1"/>
</dbReference>
<evidence type="ECO:0000313" key="3">
    <source>
        <dbReference type="EMBL" id="KYO49627.1"/>
    </source>
</evidence>
<dbReference type="Gene3D" id="3.60.21.10">
    <property type="match status" value="1"/>
</dbReference>
<dbReference type="GO" id="GO:0009166">
    <property type="term" value="P:nucleotide catabolic process"/>
    <property type="evidence" value="ECO:0007669"/>
    <property type="project" value="InterPro"/>
</dbReference>
<dbReference type="Gene3D" id="3.90.780.10">
    <property type="entry name" value="5'-Nucleotidase, C-terminal domain"/>
    <property type="match status" value="1"/>
</dbReference>
<feature type="domain" description="5'-Nucleotidase C-terminal" evidence="1">
    <location>
        <begin position="407"/>
        <end position="603"/>
    </location>
</feature>
<dbReference type="PANTHER" id="PTHR46928:SF1">
    <property type="entry name" value="MESENCHYME-SPECIFIC CELL SURFACE GLYCOPROTEIN"/>
    <property type="match status" value="1"/>
</dbReference>
<dbReference type="PRINTS" id="PR00313">
    <property type="entry name" value="CABNDNGRPT"/>
</dbReference>
<name>A0A162JQ10_9PROT</name>
<dbReference type="NCBIfam" id="TIGR01965">
    <property type="entry name" value="VCBS_repeat"/>
    <property type="match status" value="1"/>
</dbReference>
<dbReference type="InterPro" id="IPR036907">
    <property type="entry name" value="5'-Nucleotdase_C_sf"/>
</dbReference>
<dbReference type="InterPro" id="IPR006179">
    <property type="entry name" value="5_nucleotidase/apyrase"/>
</dbReference>
<accession>A0A162JQ10</accession>
<dbReference type="InterPro" id="IPR011044">
    <property type="entry name" value="Quino_amine_DH_bsu"/>
</dbReference>
<dbReference type="GO" id="GO:0016787">
    <property type="term" value="F:hydrolase activity"/>
    <property type="evidence" value="ECO:0007669"/>
    <property type="project" value="InterPro"/>
</dbReference>
<sequence>MQLQILHASDLEGGVDAIGRAANFAALVDAFEDDYAYSITLSAGDNYLSGPFFNAAADPSFGASGVLDQVYNDLYDLADGVGYAGLGAGAGRVDISIMNVIGFDASAFGNHEFDLGTGTVGGLLTPNFGAADGVADDGWVGTQFPYLSANLDFSGDSSLRGLYTGEILTSDAFATGPEQSATSTTAPKIAPATLIEVTDPETGIVETVGVVGATTPVLGTISSPGGVDTIGTDQNDMAALARVLQPVIDEVIAQGVNKVVLVSHLQQIALEQELVKLLHGVDVVIAGGSDTILANEDDVLNPGDEAVAGYPIVTTNADGDTAVVVSTDGEYSYLGRLIVEFDDEGKVIAESVINPDNGPVASTEENVAAAWDGDLDAAFAEGTKGDLVDDLVDAVEAVVVEKDGNILGQTDVYLDGDRADVRTQETNLGNLSADANLAAAREVDDTVMVSIKNGGGIRAGIGEVVVDDATGQVSALPPQANPVAGKDAGDISQLDIENALRFNNTLSMQTLTAAQLKAVMEHAVAASGNGATPGQFAQVGGMTFAFNPERAAGDRIETLQIVNEAGEVVDTIVSGGEVQGDASRPIRVVTLGFMQEGGDGYPFAEFAEADPDFANVVALDENNVAAGDASFAAPGSEQDALAEYLLDEHNVDNGGTAFGEAETPVSDDTRIVDLAVQTDIESRPVAADRSITVSGDDVAEGSVIAHNVWTTSSADTTAGASEIVAYDKASNRVFAVGPNGVDIIDAATGTVLGGVDLSALGGANSVSVKNGMVAVAVGAEDKTQPGTVVVMDTDGAEIGRYTVGSLPDMVTFTPDGTRILVANEGEPEDYTVGDPEGSISVIDLASGTVQTAGFTQFNDQIDALRDAGVRIFGPGSTVAQDLEPEYIAVAPDGQTAYVTLQENNAIAIVDLSGDAPVVTEIVPLGYKDHSLAGNEFDASDRDDGINIANHPVFGMYMPDSIASYAGADGSTYLVIANEGDAREWGDYAEEERVKDLDLDPTAFPNADELQADDNLGRLTVTKELGDTDGDGDYDALYAYGARSFSILNDKGEMVFDSGASIEKIIAARYPELWDDGRSDNKGPEPEGVTVGHYGASTLAFIGLERSSAVMVFDITDPENVTFLDMIRSDGDVSPEGVLYIAAADSADGVAKLIVANEVSGTTSLYNIAAPLAVDLNGDLPVFSAGEGPEKGTVEIDDNGRYSYQADAAVLGALDPGEVTTDSFEIVATDEAGNTDSSTVTVEIVGAAEGGAGDDRFQAVEGGDAHMAGAAGDDIIVGVGGDDMISTGSGADIAIGGAGRDTVMLDLDPSEIEITTMNAFDISLYNRLLAAGDAAFDADAPAYVITDLETGAQTRVQADVIAFGDRAFTVEDGVLTLSASNDEIDFGSRADKVAGGAGDDVLDGGAGDDVIAGGAGNDTLLGGAGDDQLYDDAGEDNLAGGSGDDIIAAGHQAGETVVMFGGSGADVFGLSAGEDEGIDVEGIIADFSTIEGDMIDLSGLRGADGAVLTLDDVVGMAETVDGNAVIALDGLATTGGEAVAGSLTIAGFDAADLDAGMFVFSNGAFDEDLVAAAAAA</sequence>
<dbReference type="Gene3D" id="2.130.10.10">
    <property type="entry name" value="YVTN repeat-like/Quinoprotein amine dehydrogenase"/>
    <property type="match status" value="1"/>
</dbReference>
<dbReference type="InterPro" id="IPR008334">
    <property type="entry name" value="5'-Nucleotdase_C"/>
</dbReference>
<dbReference type="GO" id="GO:0005509">
    <property type="term" value="F:calcium ion binding"/>
    <property type="evidence" value="ECO:0007669"/>
    <property type="project" value="InterPro"/>
</dbReference>
<evidence type="ECO:0000259" key="1">
    <source>
        <dbReference type="Pfam" id="PF02872"/>
    </source>
</evidence>
<dbReference type="SUPFAM" id="SSF51120">
    <property type="entry name" value="beta-Roll"/>
    <property type="match status" value="2"/>
</dbReference>
<dbReference type="InterPro" id="IPR011049">
    <property type="entry name" value="Serralysin-like_metalloprot_C"/>
</dbReference>
<dbReference type="InterPro" id="IPR018511">
    <property type="entry name" value="Hemolysin-typ_Ca-bd_CS"/>
</dbReference>
<evidence type="ECO:0000313" key="4">
    <source>
        <dbReference type="Proteomes" id="UP000075787"/>
    </source>
</evidence>
<dbReference type="InterPro" id="IPR001343">
    <property type="entry name" value="Hemolysn_Ca-bd"/>
</dbReference>
<dbReference type="InterPro" id="IPR015943">
    <property type="entry name" value="WD40/YVTN_repeat-like_dom_sf"/>
</dbReference>
<protein>
    <submittedName>
        <fullName evidence="3">Uncharacterized protein</fullName>
    </submittedName>
</protein>
<evidence type="ECO:0000259" key="2">
    <source>
        <dbReference type="Pfam" id="PF22494"/>
    </source>
</evidence>
<dbReference type="SUPFAM" id="SSF55816">
    <property type="entry name" value="5'-nucleotidase (syn. UDP-sugar hydrolase), C-terminal domain"/>
    <property type="match status" value="1"/>
</dbReference>
<dbReference type="RefSeq" id="WP_062770020.1">
    <property type="nucleotide sequence ID" value="NZ_CP121045.1"/>
</dbReference>
<dbReference type="GeneID" id="97242508"/>
<comment type="caution">
    <text evidence="3">The sequence shown here is derived from an EMBL/GenBank/DDBJ whole genome shotgun (WGS) entry which is preliminary data.</text>
</comment>
<dbReference type="Pfam" id="PF02872">
    <property type="entry name" value="5_nucleotid_C"/>
    <property type="match status" value="1"/>
</dbReference>
<proteinExistence type="predicted"/>
<dbReference type="EMBL" id="LPZR01000223">
    <property type="protein sequence ID" value="KYO49627.1"/>
    <property type="molecule type" value="Genomic_DNA"/>
</dbReference>
<dbReference type="PROSITE" id="PS00330">
    <property type="entry name" value="HEMOLYSIN_CALCIUM"/>
    <property type="match status" value="2"/>
</dbReference>
<organism evidence="3 4">
    <name type="scientific">Tistrella mobilis</name>
    <dbReference type="NCBI Taxonomy" id="171437"/>
    <lineage>
        <taxon>Bacteria</taxon>
        <taxon>Pseudomonadati</taxon>
        <taxon>Pseudomonadota</taxon>
        <taxon>Alphaproteobacteria</taxon>
        <taxon>Geminicoccales</taxon>
        <taxon>Geminicoccaceae</taxon>
        <taxon>Tistrella</taxon>
    </lineage>
</organism>
<dbReference type="InterPro" id="IPR055188">
    <property type="entry name" value="Choice_anch_I"/>
</dbReference>
<dbReference type="Pfam" id="PF00353">
    <property type="entry name" value="HemolysinCabind"/>
    <property type="match status" value="2"/>
</dbReference>
<reference evidence="3 4" key="1">
    <citation type="submission" date="2015-12" db="EMBL/GenBank/DDBJ databases">
        <title>Genome sequence of Tistrella mobilis MCCC 1A02139.</title>
        <authorList>
            <person name="Lu L."/>
            <person name="Lai Q."/>
            <person name="Shao Z."/>
            <person name="Qian P."/>
        </authorList>
    </citation>
    <scope>NUCLEOTIDE SEQUENCE [LARGE SCALE GENOMIC DNA]</scope>
    <source>
        <strain evidence="3 4">MCCC 1A02139</strain>
    </source>
</reference>
<dbReference type="InterPro" id="IPR010221">
    <property type="entry name" value="VCBS_dom"/>
</dbReference>
<dbReference type="NCBIfam" id="NF038117">
    <property type="entry name" value="choice_anch_I"/>
    <property type="match status" value="1"/>
</dbReference>
<dbReference type="SUPFAM" id="SSF56300">
    <property type="entry name" value="Metallo-dependent phosphatases"/>
    <property type="match status" value="1"/>
</dbReference>
<feature type="domain" description="Choice-of-anchor I" evidence="2">
    <location>
        <begin position="717"/>
        <end position="1167"/>
    </location>
</feature>
<gene>
    <name evidence="3" type="ORF">AUP44_01695</name>
</gene>
<dbReference type="OrthoDB" id="5469761at2"/>
<dbReference type="Proteomes" id="UP000075787">
    <property type="component" value="Unassembled WGS sequence"/>
</dbReference>
<dbReference type="SUPFAM" id="SSF50969">
    <property type="entry name" value="YVTN repeat-like/Quinoprotein amine dehydrogenase"/>
    <property type="match status" value="1"/>
</dbReference>
<dbReference type="InterPro" id="IPR052956">
    <property type="entry name" value="Mesenchyme-surface_protein"/>
</dbReference>
<dbReference type="InterPro" id="IPR029052">
    <property type="entry name" value="Metallo-depent_PP-like"/>
</dbReference>